<dbReference type="EMBL" id="JACHJL010000002">
    <property type="protein sequence ID" value="MBB5933763.1"/>
    <property type="molecule type" value="Genomic_DNA"/>
</dbReference>
<dbReference type="InterPro" id="IPR023210">
    <property type="entry name" value="NADP_OxRdtase_dom"/>
</dbReference>
<sequence length="131" mass="13463">MRQPREGSPHELARVTAERGLAAVPYYALASGFLTGKYHPSGADVDSVRAGSAAKHLESERGPRVLGMLDEVAAAHGAELASVALAWLAAQPTVAAPIASARTVEQLPALLAVAELELTDAEVAALNEASA</sequence>
<evidence type="ECO:0000259" key="1">
    <source>
        <dbReference type="Pfam" id="PF00248"/>
    </source>
</evidence>
<dbReference type="Proteomes" id="UP000588098">
    <property type="component" value="Unassembled WGS sequence"/>
</dbReference>
<comment type="caution">
    <text evidence="2">The sequence shown here is derived from an EMBL/GenBank/DDBJ whole genome shotgun (WGS) entry which is preliminary data.</text>
</comment>
<dbReference type="PANTHER" id="PTHR43364">
    <property type="entry name" value="NADH-SPECIFIC METHYLGLYOXAL REDUCTASE-RELATED"/>
    <property type="match status" value="1"/>
</dbReference>
<evidence type="ECO:0000313" key="2">
    <source>
        <dbReference type="EMBL" id="MBB5933763.1"/>
    </source>
</evidence>
<proteinExistence type="predicted"/>
<protein>
    <submittedName>
        <fullName evidence="2">Aryl-alcohol dehydrogenase-like predicted oxidoreductase</fullName>
    </submittedName>
</protein>
<dbReference type="InterPro" id="IPR036812">
    <property type="entry name" value="NAD(P)_OxRdtase_dom_sf"/>
</dbReference>
<evidence type="ECO:0000313" key="3">
    <source>
        <dbReference type="Proteomes" id="UP000588098"/>
    </source>
</evidence>
<accession>A0A7W9Q607</accession>
<dbReference type="AlphaFoldDB" id="A0A7W9Q607"/>
<dbReference type="Gene3D" id="3.20.20.100">
    <property type="entry name" value="NADP-dependent oxidoreductase domain"/>
    <property type="match status" value="1"/>
</dbReference>
<feature type="domain" description="NADP-dependent oxidoreductase" evidence="1">
    <location>
        <begin position="9"/>
        <end position="129"/>
    </location>
</feature>
<organism evidence="2 3">
    <name type="scientific">Streptomyces zagrosensis</name>
    <dbReference type="NCBI Taxonomy" id="1042984"/>
    <lineage>
        <taxon>Bacteria</taxon>
        <taxon>Bacillati</taxon>
        <taxon>Actinomycetota</taxon>
        <taxon>Actinomycetes</taxon>
        <taxon>Kitasatosporales</taxon>
        <taxon>Streptomycetaceae</taxon>
        <taxon>Streptomyces</taxon>
    </lineage>
</organism>
<dbReference type="GO" id="GO:0005829">
    <property type="term" value="C:cytosol"/>
    <property type="evidence" value="ECO:0007669"/>
    <property type="project" value="TreeGrafter"/>
</dbReference>
<gene>
    <name evidence="2" type="ORF">FHS42_000789</name>
</gene>
<dbReference type="Pfam" id="PF00248">
    <property type="entry name" value="Aldo_ket_red"/>
    <property type="match status" value="1"/>
</dbReference>
<reference evidence="2 3" key="1">
    <citation type="submission" date="2020-08" db="EMBL/GenBank/DDBJ databases">
        <title>Genomic Encyclopedia of Type Strains, Phase III (KMG-III): the genomes of soil and plant-associated and newly described type strains.</title>
        <authorList>
            <person name="Whitman W."/>
        </authorList>
    </citation>
    <scope>NUCLEOTIDE SEQUENCE [LARGE SCALE GENOMIC DNA]</scope>
    <source>
        <strain evidence="2 3">CECT 8305</strain>
    </source>
</reference>
<dbReference type="SUPFAM" id="SSF51430">
    <property type="entry name" value="NAD(P)-linked oxidoreductase"/>
    <property type="match status" value="1"/>
</dbReference>
<keyword evidence="3" id="KW-1185">Reference proteome</keyword>
<dbReference type="PANTHER" id="PTHR43364:SF6">
    <property type="entry name" value="OXIDOREDUCTASE-RELATED"/>
    <property type="match status" value="1"/>
</dbReference>
<dbReference type="InterPro" id="IPR050523">
    <property type="entry name" value="AKR_Detox_Biosynth"/>
</dbReference>
<name>A0A7W9Q607_9ACTN</name>